<evidence type="ECO:0000313" key="6">
    <source>
        <dbReference type="Proteomes" id="UP000247409"/>
    </source>
</evidence>
<dbReference type="STRING" id="448386.A0A2V3IUN0"/>
<protein>
    <submittedName>
        <fullName evidence="5">Histone RNA hairpin-binding protein</fullName>
    </submittedName>
</protein>
<dbReference type="GO" id="GO:0006398">
    <property type="term" value="P:mRNA 3'-end processing by stem-loop binding and cleavage"/>
    <property type="evidence" value="ECO:0007669"/>
    <property type="project" value="TreeGrafter"/>
</dbReference>
<gene>
    <name evidence="5" type="ORF">BWQ96_05423</name>
</gene>
<evidence type="ECO:0000256" key="3">
    <source>
        <dbReference type="SAM" id="MobiDB-lite"/>
    </source>
</evidence>
<dbReference type="OrthoDB" id="265795at2759"/>
<accession>A0A2V3IUN0</accession>
<evidence type="ECO:0000259" key="4">
    <source>
        <dbReference type="Pfam" id="PF15247"/>
    </source>
</evidence>
<dbReference type="GO" id="GO:0071204">
    <property type="term" value="C:histone pre-mRNA 3'end processing complex"/>
    <property type="evidence" value="ECO:0007669"/>
    <property type="project" value="TreeGrafter"/>
</dbReference>
<dbReference type="InterPro" id="IPR026502">
    <property type="entry name" value="SLBP1/SLBP2"/>
</dbReference>
<dbReference type="InterPro" id="IPR038294">
    <property type="entry name" value="SLBP_RNA_bind_sf"/>
</dbReference>
<evidence type="ECO:0000256" key="2">
    <source>
        <dbReference type="ARBA" id="ARBA00022884"/>
    </source>
</evidence>
<proteinExistence type="inferred from homology"/>
<feature type="region of interest" description="Disordered" evidence="3">
    <location>
        <begin position="1"/>
        <end position="24"/>
    </location>
</feature>
<evidence type="ECO:0000256" key="1">
    <source>
        <dbReference type="ARBA" id="ARBA00006151"/>
    </source>
</evidence>
<feature type="region of interest" description="Disordered" evidence="3">
    <location>
        <begin position="129"/>
        <end position="221"/>
    </location>
</feature>
<dbReference type="GO" id="GO:0005737">
    <property type="term" value="C:cytoplasm"/>
    <property type="evidence" value="ECO:0007669"/>
    <property type="project" value="TreeGrafter"/>
</dbReference>
<dbReference type="PANTHER" id="PTHR17408:SF0">
    <property type="entry name" value="HISTONE RNA HAIRPIN-BINDING PROTEIN"/>
    <property type="match status" value="1"/>
</dbReference>
<sequence>MASTQECRGSGLRRSAPAHPNQRPSKRLRRWCDFVEWCALANGLETDKHRIEQRQKQINYGKNTIAYDRFIAVCPREKRKRGDPMTPLARQKCSKRSFLGQVTSWKKKVYSYVAEMDKESDEEKVLDVDDGFKLDGGSGKRSGSEKACSEQSTAERDCVPSSGHSTEDVTDEGDIDFSDLDDIELDDHGNVISKEDDAAPAADKEETEDNDDSPALIFKPY</sequence>
<dbReference type="AlphaFoldDB" id="A0A2V3IUN0"/>
<dbReference type="Pfam" id="PF15247">
    <property type="entry name" value="SLBP_RNA_bind"/>
    <property type="match status" value="1"/>
</dbReference>
<reference evidence="5 6" key="1">
    <citation type="journal article" date="2018" name="Mol. Biol. Evol.">
        <title>Analysis of the draft genome of the red seaweed Gracilariopsis chorda provides insights into genome size evolution in Rhodophyta.</title>
        <authorList>
            <person name="Lee J."/>
            <person name="Yang E.C."/>
            <person name="Graf L."/>
            <person name="Yang J.H."/>
            <person name="Qiu H."/>
            <person name="Zel Zion U."/>
            <person name="Chan C.X."/>
            <person name="Stephens T.G."/>
            <person name="Weber A.P.M."/>
            <person name="Boo G.H."/>
            <person name="Boo S.M."/>
            <person name="Kim K.M."/>
            <person name="Shin Y."/>
            <person name="Jung M."/>
            <person name="Lee S.J."/>
            <person name="Yim H.S."/>
            <person name="Lee J.H."/>
            <person name="Bhattacharya D."/>
            <person name="Yoon H.S."/>
        </authorList>
    </citation>
    <scope>NUCLEOTIDE SEQUENCE [LARGE SCALE GENOMIC DNA]</scope>
    <source>
        <strain evidence="5 6">SKKU-2015</strain>
        <tissue evidence="5">Whole body</tissue>
    </source>
</reference>
<dbReference type="Gene3D" id="1.10.8.1120">
    <property type="entry name" value="Histone RNA hairpin-binding protein RNA-binding domain"/>
    <property type="match status" value="1"/>
</dbReference>
<dbReference type="GO" id="GO:0003729">
    <property type="term" value="F:mRNA binding"/>
    <property type="evidence" value="ECO:0007669"/>
    <property type="project" value="InterPro"/>
</dbReference>
<dbReference type="GO" id="GO:0071207">
    <property type="term" value="F:histone pre-mRNA stem-loop binding"/>
    <property type="evidence" value="ECO:0007669"/>
    <property type="project" value="TreeGrafter"/>
</dbReference>
<feature type="domain" description="Histone RNA hairpin-binding protein RNA-binding" evidence="4">
    <location>
        <begin position="46"/>
        <end position="112"/>
    </location>
</feature>
<dbReference type="FunFam" id="1.10.8.1120:FF:000001">
    <property type="entry name" value="Histone RNA hairpin-binding protein-like"/>
    <property type="match status" value="1"/>
</dbReference>
<comment type="caution">
    <text evidence="5">The sequence shown here is derived from an EMBL/GenBank/DDBJ whole genome shotgun (WGS) entry which is preliminary data.</text>
</comment>
<organism evidence="5 6">
    <name type="scientific">Gracilariopsis chorda</name>
    <dbReference type="NCBI Taxonomy" id="448386"/>
    <lineage>
        <taxon>Eukaryota</taxon>
        <taxon>Rhodophyta</taxon>
        <taxon>Florideophyceae</taxon>
        <taxon>Rhodymeniophycidae</taxon>
        <taxon>Gracilariales</taxon>
        <taxon>Gracilariaceae</taxon>
        <taxon>Gracilariopsis</taxon>
    </lineage>
</organism>
<dbReference type="PANTHER" id="PTHR17408">
    <property type="entry name" value="HISTONE RNA HAIRPIN-BINDING PROTEIN"/>
    <property type="match status" value="1"/>
</dbReference>
<dbReference type="InterPro" id="IPR029344">
    <property type="entry name" value="SLBP_RNA_bind"/>
</dbReference>
<dbReference type="EMBL" id="NBIV01000080">
    <property type="protein sequence ID" value="PXF44840.1"/>
    <property type="molecule type" value="Genomic_DNA"/>
</dbReference>
<dbReference type="Proteomes" id="UP000247409">
    <property type="component" value="Unassembled WGS sequence"/>
</dbReference>
<dbReference type="GO" id="GO:0051028">
    <property type="term" value="P:mRNA transport"/>
    <property type="evidence" value="ECO:0007669"/>
    <property type="project" value="TreeGrafter"/>
</dbReference>
<name>A0A2V3IUN0_9FLOR</name>
<comment type="similarity">
    <text evidence="1">Belongs to the SLBP family.</text>
</comment>
<evidence type="ECO:0000313" key="5">
    <source>
        <dbReference type="EMBL" id="PXF44840.1"/>
    </source>
</evidence>
<keyword evidence="6" id="KW-1185">Reference proteome</keyword>
<feature type="compositionally biased region" description="Basic and acidic residues" evidence="3">
    <location>
        <begin position="142"/>
        <end position="158"/>
    </location>
</feature>
<feature type="compositionally biased region" description="Basic and acidic residues" evidence="3">
    <location>
        <begin position="186"/>
        <end position="197"/>
    </location>
</feature>
<feature type="compositionally biased region" description="Acidic residues" evidence="3">
    <location>
        <begin position="168"/>
        <end position="185"/>
    </location>
</feature>
<keyword evidence="2" id="KW-0694">RNA-binding</keyword>